<comment type="caution">
    <text evidence="2">The sequence shown here is derived from an EMBL/GenBank/DDBJ whole genome shotgun (WGS) entry which is preliminary data.</text>
</comment>
<feature type="transmembrane region" description="Helical" evidence="1">
    <location>
        <begin position="35"/>
        <end position="53"/>
    </location>
</feature>
<dbReference type="EMBL" id="JBHSKT010000002">
    <property type="protein sequence ID" value="MFC5269901.1"/>
    <property type="molecule type" value="Genomic_DNA"/>
</dbReference>
<dbReference type="Proteomes" id="UP001596161">
    <property type="component" value="Unassembled WGS sequence"/>
</dbReference>
<organism evidence="2 3">
    <name type="scientific">Adhaeribacter terreus</name>
    <dbReference type="NCBI Taxonomy" id="529703"/>
    <lineage>
        <taxon>Bacteria</taxon>
        <taxon>Pseudomonadati</taxon>
        <taxon>Bacteroidota</taxon>
        <taxon>Cytophagia</taxon>
        <taxon>Cytophagales</taxon>
        <taxon>Hymenobacteraceae</taxon>
        <taxon>Adhaeribacter</taxon>
    </lineage>
</organism>
<protein>
    <recommendedName>
        <fullName evidence="4">AI-2E family transporter</fullName>
    </recommendedName>
</protein>
<keyword evidence="1" id="KW-0812">Transmembrane</keyword>
<accession>A0ABW0EA85</accession>
<keyword evidence="1" id="KW-0472">Membrane</keyword>
<evidence type="ECO:0000313" key="3">
    <source>
        <dbReference type="Proteomes" id="UP001596161"/>
    </source>
</evidence>
<sequence>MKDIDVSPLISWVIGLVVFTIGALNLLLVHPVPGLVFLLLSLLYFPPADAFFIKSFGKPIPLWAKVLLGFVVVWFTLGVSDLGDMMDDLLMN</sequence>
<feature type="transmembrane region" description="Helical" evidence="1">
    <location>
        <begin position="60"/>
        <end position="80"/>
    </location>
</feature>
<reference evidence="3" key="1">
    <citation type="journal article" date="2019" name="Int. J. Syst. Evol. Microbiol.">
        <title>The Global Catalogue of Microorganisms (GCM) 10K type strain sequencing project: providing services to taxonomists for standard genome sequencing and annotation.</title>
        <authorList>
            <consortium name="The Broad Institute Genomics Platform"/>
            <consortium name="The Broad Institute Genome Sequencing Center for Infectious Disease"/>
            <person name="Wu L."/>
            <person name="Ma J."/>
        </authorList>
    </citation>
    <scope>NUCLEOTIDE SEQUENCE [LARGE SCALE GENOMIC DNA]</scope>
    <source>
        <strain evidence="3">KACC 12602</strain>
    </source>
</reference>
<dbReference type="RefSeq" id="WP_378016281.1">
    <property type="nucleotide sequence ID" value="NZ_JBHSKT010000002.1"/>
</dbReference>
<name>A0ABW0EA85_9BACT</name>
<evidence type="ECO:0008006" key="4">
    <source>
        <dbReference type="Google" id="ProtNLM"/>
    </source>
</evidence>
<proteinExistence type="predicted"/>
<evidence type="ECO:0000313" key="2">
    <source>
        <dbReference type="EMBL" id="MFC5269901.1"/>
    </source>
</evidence>
<keyword evidence="1" id="KW-1133">Transmembrane helix</keyword>
<feature type="transmembrane region" description="Helical" evidence="1">
    <location>
        <begin position="9"/>
        <end position="29"/>
    </location>
</feature>
<keyword evidence="3" id="KW-1185">Reference proteome</keyword>
<evidence type="ECO:0000256" key="1">
    <source>
        <dbReference type="SAM" id="Phobius"/>
    </source>
</evidence>
<gene>
    <name evidence="2" type="ORF">ACFPIB_04715</name>
</gene>